<dbReference type="EMBL" id="MVFC01000026">
    <property type="protein sequence ID" value="OON74665.1"/>
    <property type="molecule type" value="Genomic_DNA"/>
</dbReference>
<dbReference type="GO" id="GO:0061522">
    <property type="term" value="F:1,4-dihydroxy-2-naphthoyl-CoA thioesterase activity"/>
    <property type="evidence" value="ECO:0007669"/>
    <property type="project" value="TreeGrafter"/>
</dbReference>
<dbReference type="InterPro" id="IPR003736">
    <property type="entry name" value="PAAI_dom"/>
</dbReference>
<dbReference type="PANTHER" id="PTHR43240:SF5">
    <property type="entry name" value="1,4-DIHYDROXY-2-NAPHTHOYL-COA THIOESTERASE 1"/>
    <property type="match status" value="1"/>
</dbReference>
<name>A0A1V4A388_9ACTN</name>
<dbReference type="FunFam" id="3.10.129.10:FF:000045">
    <property type="entry name" value="Hotdog fold thioesterase"/>
    <property type="match status" value="1"/>
</dbReference>
<proteinExistence type="inferred from homology"/>
<evidence type="ECO:0000313" key="4">
    <source>
        <dbReference type="EMBL" id="OON74665.1"/>
    </source>
</evidence>
<dbReference type="STRING" id="83656.B1H18_24460"/>
<sequence length="154" mass="16100">MGEQHTVKFPQEVLDQYASLGIDLATFFSAGHLGTRMGIQVVEASADRVTGTMPVEGNTQPYGLLHGGASAVLAETLGSVGAMLHGGPHKIAVGVDLNCTHHRGAKSGIVTGTAVPVHRGRTTATYEVAITDAQDKRVCTARLTCVLRDNPTPN</sequence>
<gene>
    <name evidence="4" type="ORF">B1H18_24460</name>
</gene>
<reference evidence="4 5" key="1">
    <citation type="submission" date="2017-02" db="EMBL/GenBank/DDBJ databases">
        <title>Draft Genome Sequence of Streptomyces tsukubaensis F601, a Producer of the immunosuppressant tacrolimus FK506.</title>
        <authorList>
            <person name="Zong G."/>
            <person name="Zhong C."/>
            <person name="Fu J."/>
            <person name="Qin R."/>
            <person name="Cao G."/>
        </authorList>
    </citation>
    <scope>NUCLEOTIDE SEQUENCE [LARGE SCALE GENOMIC DNA]</scope>
    <source>
        <strain evidence="4 5">F601</strain>
    </source>
</reference>
<evidence type="ECO:0000259" key="3">
    <source>
        <dbReference type="Pfam" id="PF03061"/>
    </source>
</evidence>
<evidence type="ECO:0000313" key="5">
    <source>
        <dbReference type="Proteomes" id="UP000190539"/>
    </source>
</evidence>
<dbReference type="OrthoDB" id="9798208at2"/>
<accession>A0A1V4A388</accession>
<dbReference type="Proteomes" id="UP000190539">
    <property type="component" value="Unassembled WGS sequence"/>
</dbReference>
<evidence type="ECO:0000256" key="2">
    <source>
        <dbReference type="ARBA" id="ARBA00022801"/>
    </source>
</evidence>
<dbReference type="NCBIfam" id="TIGR00369">
    <property type="entry name" value="unchar_dom_1"/>
    <property type="match status" value="1"/>
</dbReference>
<dbReference type="GO" id="GO:0005829">
    <property type="term" value="C:cytosol"/>
    <property type="evidence" value="ECO:0007669"/>
    <property type="project" value="TreeGrafter"/>
</dbReference>
<keyword evidence="5" id="KW-1185">Reference proteome</keyword>
<dbReference type="InterPro" id="IPR029069">
    <property type="entry name" value="HotDog_dom_sf"/>
</dbReference>
<dbReference type="SUPFAM" id="SSF54637">
    <property type="entry name" value="Thioesterase/thiol ester dehydrase-isomerase"/>
    <property type="match status" value="1"/>
</dbReference>
<protein>
    <submittedName>
        <fullName evidence="4">Thioesterase</fullName>
    </submittedName>
</protein>
<dbReference type="RefSeq" id="WP_077971243.1">
    <property type="nucleotide sequence ID" value="NZ_CP045178.1"/>
</dbReference>
<organism evidence="4 5">
    <name type="scientific">Streptomyces tsukubensis</name>
    <dbReference type="NCBI Taxonomy" id="83656"/>
    <lineage>
        <taxon>Bacteria</taxon>
        <taxon>Bacillati</taxon>
        <taxon>Actinomycetota</taxon>
        <taxon>Actinomycetes</taxon>
        <taxon>Kitasatosporales</taxon>
        <taxon>Streptomycetaceae</taxon>
        <taxon>Streptomyces</taxon>
    </lineage>
</organism>
<dbReference type="Pfam" id="PF03061">
    <property type="entry name" value="4HBT"/>
    <property type="match status" value="1"/>
</dbReference>
<feature type="domain" description="Thioesterase" evidence="3">
    <location>
        <begin position="62"/>
        <end position="139"/>
    </location>
</feature>
<dbReference type="PANTHER" id="PTHR43240">
    <property type="entry name" value="1,4-DIHYDROXY-2-NAPHTHOYL-COA THIOESTERASE 1"/>
    <property type="match status" value="1"/>
</dbReference>
<evidence type="ECO:0000256" key="1">
    <source>
        <dbReference type="ARBA" id="ARBA00008324"/>
    </source>
</evidence>
<dbReference type="InterPro" id="IPR006683">
    <property type="entry name" value="Thioestr_dom"/>
</dbReference>
<comment type="caution">
    <text evidence="4">The sequence shown here is derived from an EMBL/GenBank/DDBJ whole genome shotgun (WGS) entry which is preliminary data.</text>
</comment>
<keyword evidence="2" id="KW-0378">Hydrolase</keyword>
<dbReference type="Gene3D" id="3.10.129.10">
    <property type="entry name" value="Hotdog Thioesterase"/>
    <property type="match status" value="1"/>
</dbReference>
<dbReference type="CDD" id="cd03443">
    <property type="entry name" value="PaaI_thioesterase"/>
    <property type="match status" value="1"/>
</dbReference>
<comment type="similarity">
    <text evidence="1">Belongs to the thioesterase PaaI family.</text>
</comment>
<dbReference type="AlphaFoldDB" id="A0A1V4A388"/>